<dbReference type="Pfam" id="PF04002">
    <property type="entry name" value="RadC"/>
    <property type="match status" value="1"/>
</dbReference>
<dbReference type="PROSITE" id="PS01302">
    <property type="entry name" value="UPF0758"/>
    <property type="match status" value="1"/>
</dbReference>
<dbReference type="CDD" id="cd08071">
    <property type="entry name" value="MPN_DUF2466"/>
    <property type="match status" value="1"/>
</dbReference>
<evidence type="ECO:0000256" key="5">
    <source>
        <dbReference type="ARBA" id="ARBA00023049"/>
    </source>
</evidence>
<evidence type="ECO:0000256" key="2">
    <source>
        <dbReference type="ARBA" id="ARBA00022723"/>
    </source>
</evidence>
<evidence type="ECO:0000256" key="1">
    <source>
        <dbReference type="ARBA" id="ARBA00022670"/>
    </source>
</evidence>
<dbReference type="PANTHER" id="PTHR30471">
    <property type="entry name" value="DNA REPAIR PROTEIN RADC"/>
    <property type="match status" value="1"/>
</dbReference>
<name>A0A2W2APQ1_9BACT</name>
<dbReference type="InterPro" id="IPR001405">
    <property type="entry name" value="UPF0758"/>
</dbReference>
<gene>
    <name evidence="7" type="ORF">DN068_02025</name>
</gene>
<keyword evidence="5" id="KW-0482">Metalloprotease</keyword>
<dbReference type="PROSITE" id="PS50249">
    <property type="entry name" value="MPN"/>
    <property type="match status" value="1"/>
</dbReference>
<keyword evidence="4" id="KW-0862">Zinc</keyword>
<dbReference type="PANTHER" id="PTHR30471:SF3">
    <property type="entry name" value="UPF0758 PROTEIN YEES-RELATED"/>
    <property type="match status" value="1"/>
</dbReference>
<keyword evidence="3" id="KW-0378">Hydrolase</keyword>
<evidence type="ECO:0000256" key="4">
    <source>
        <dbReference type="ARBA" id="ARBA00022833"/>
    </source>
</evidence>
<dbReference type="RefSeq" id="WP_110997218.1">
    <property type="nucleotide sequence ID" value="NZ_QKTW01000003.1"/>
</dbReference>
<dbReference type="Gene3D" id="3.40.140.10">
    <property type="entry name" value="Cytidine Deaminase, domain 2"/>
    <property type="match status" value="1"/>
</dbReference>
<proteinExistence type="predicted"/>
<dbReference type="Proteomes" id="UP000248745">
    <property type="component" value="Unassembled WGS sequence"/>
</dbReference>
<protein>
    <submittedName>
        <fullName evidence="7">DNA repair protein</fullName>
    </submittedName>
</protein>
<dbReference type="GO" id="GO:0046872">
    <property type="term" value="F:metal ion binding"/>
    <property type="evidence" value="ECO:0007669"/>
    <property type="project" value="UniProtKB-KW"/>
</dbReference>
<dbReference type="AlphaFoldDB" id="A0A2W2APQ1"/>
<evidence type="ECO:0000313" key="8">
    <source>
        <dbReference type="Proteomes" id="UP000248745"/>
    </source>
</evidence>
<dbReference type="GO" id="GO:0006508">
    <property type="term" value="P:proteolysis"/>
    <property type="evidence" value="ECO:0007669"/>
    <property type="project" value="UniProtKB-KW"/>
</dbReference>
<dbReference type="InterPro" id="IPR020891">
    <property type="entry name" value="UPF0758_CS"/>
</dbReference>
<dbReference type="EMBL" id="QKTW01000003">
    <property type="protein sequence ID" value="PZF74380.1"/>
    <property type="molecule type" value="Genomic_DNA"/>
</dbReference>
<sequence>MNVRLSKEQKVTILNQDDIYKVMQQILLRENKIRRNQEHFWVVGLNTTNKILFAELVALGATDIVQVKPPEVFRMGIYKLATKVILVHNHPSGEVSKPSKADIDLTDRLYKAGKIVLIEVLDHLVISETSYYSFQEKGLMEKIANSGKYELTDRSEMQLLEIKIKEEIAAEKERFTIAAKMKKEGFELAVIKKMTGLGKKDIEKL</sequence>
<dbReference type="InterPro" id="IPR025657">
    <property type="entry name" value="RadC_JAB"/>
</dbReference>
<reference evidence="7 8" key="1">
    <citation type="submission" date="2018-06" db="EMBL/GenBank/DDBJ databases">
        <title>Mucibacter soli gen. nov., sp. nov., a new member of the family Chitinophagaceae producing mucin.</title>
        <authorList>
            <person name="Kim M.-K."/>
            <person name="Park S."/>
            <person name="Kim T.-S."/>
            <person name="Joung Y."/>
            <person name="Han J.-H."/>
            <person name="Kim S.B."/>
        </authorList>
    </citation>
    <scope>NUCLEOTIDE SEQUENCE [LARGE SCALE GENOMIC DNA]</scope>
    <source>
        <strain evidence="7 8">R1-15</strain>
    </source>
</reference>
<dbReference type="OrthoDB" id="9804482at2"/>
<feature type="domain" description="MPN" evidence="6">
    <location>
        <begin position="12"/>
        <end position="140"/>
    </location>
</feature>
<keyword evidence="8" id="KW-1185">Reference proteome</keyword>
<keyword evidence="2" id="KW-0479">Metal-binding</keyword>
<keyword evidence="1" id="KW-0645">Protease</keyword>
<dbReference type="InterPro" id="IPR037518">
    <property type="entry name" value="MPN"/>
</dbReference>
<evidence type="ECO:0000313" key="7">
    <source>
        <dbReference type="EMBL" id="PZF74380.1"/>
    </source>
</evidence>
<dbReference type="GO" id="GO:0008237">
    <property type="term" value="F:metallopeptidase activity"/>
    <property type="evidence" value="ECO:0007669"/>
    <property type="project" value="UniProtKB-KW"/>
</dbReference>
<organism evidence="7 8">
    <name type="scientific">Taibaiella soli</name>
    <dbReference type="NCBI Taxonomy" id="1649169"/>
    <lineage>
        <taxon>Bacteria</taxon>
        <taxon>Pseudomonadati</taxon>
        <taxon>Bacteroidota</taxon>
        <taxon>Chitinophagia</taxon>
        <taxon>Chitinophagales</taxon>
        <taxon>Chitinophagaceae</taxon>
        <taxon>Taibaiella</taxon>
    </lineage>
</organism>
<comment type="caution">
    <text evidence="7">The sequence shown here is derived from an EMBL/GenBank/DDBJ whole genome shotgun (WGS) entry which is preliminary data.</text>
</comment>
<accession>A0A2W2APQ1</accession>
<evidence type="ECO:0000256" key="3">
    <source>
        <dbReference type="ARBA" id="ARBA00022801"/>
    </source>
</evidence>
<evidence type="ECO:0000259" key="6">
    <source>
        <dbReference type="PROSITE" id="PS50249"/>
    </source>
</evidence>